<dbReference type="InterPro" id="IPR000182">
    <property type="entry name" value="GNAT_dom"/>
</dbReference>
<name>A0A919U6R8_9ACTN</name>
<evidence type="ECO:0000313" key="3">
    <source>
        <dbReference type="Proteomes" id="UP000660611"/>
    </source>
</evidence>
<dbReference type="GO" id="GO:0016747">
    <property type="term" value="F:acyltransferase activity, transferring groups other than amino-acyl groups"/>
    <property type="evidence" value="ECO:0007669"/>
    <property type="project" value="InterPro"/>
</dbReference>
<comment type="caution">
    <text evidence="2">The sequence shown here is derived from an EMBL/GenBank/DDBJ whole genome shotgun (WGS) entry which is preliminary data.</text>
</comment>
<dbReference type="PROSITE" id="PS51186">
    <property type="entry name" value="GNAT"/>
    <property type="match status" value="1"/>
</dbReference>
<dbReference type="InterPro" id="IPR016181">
    <property type="entry name" value="Acyl_CoA_acyltransferase"/>
</dbReference>
<evidence type="ECO:0000259" key="1">
    <source>
        <dbReference type="PROSITE" id="PS51186"/>
    </source>
</evidence>
<gene>
    <name evidence="2" type="primary">speG</name>
    <name evidence="2" type="ORF">Dsi01nite_018080</name>
</gene>
<dbReference type="EMBL" id="BONQ01000026">
    <property type="protein sequence ID" value="GIG43767.1"/>
    <property type="molecule type" value="Genomic_DNA"/>
</dbReference>
<evidence type="ECO:0000313" key="2">
    <source>
        <dbReference type="EMBL" id="GIG43767.1"/>
    </source>
</evidence>
<dbReference type="SUPFAM" id="SSF55729">
    <property type="entry name" value="Acyl-CoA N-acyltransferases (Nat)"/>
    <property type="match status" value="1"/>
</dbReference>
<dbReference type="Gene3D" id="3.40.630.30">
    <property type="match status" value="1"/>
</dbReference>
<dbReference type="CDD" id="cd04301">
    <property type="entry name" value="NAT_SF"/>
    <property type="match status" value="1"/>
</dbReference>
<proteinExistence type="predicted"/>
<dbReference type="Gene3D" id="1.10.287.900">
    <property type="entry name" value="The crystal structure of the spermine/spermidine acetyltransferase from enterococcus faecali"/>
    <property type="match status" value="1"/>
</dbReference>
<dbReference type="Proteomes" id="UP000660611">
    <property type="component" value="Unassembled WGS sequence"/>
</dbReference>
<keyword evidence="3" id="KW-1185">Reference proteome</keyword>
<protein>
    <submittedName>
        <fullName evidence="2">N-acetyltransferase</fullName>
    </submittedName>
</protein>
<dbReference type="Pfam" id="PF00583">
    <property type="entry name" value="Acetyltransf_1"/>
    <property type="match status" value="1"/>
</dbReference>
<accession>A0A919U6R8</accession>
<sequence length="159" mass="17445">MRADLRLELVTPDNVRDACAIDLKPGQERFVESVAQSLAEAYAQPDLAWPRLIYDRDALVGFVMGGFDPEVPHFRSTLWRLAIAAGHQGRGYGAFAVLGVAQEARRRGHDVLMTYYVPGEDGPAGFYQRLGFAPTGDLLDGEVQAAASTEQLLRDNRPA</sequence>
<feature type="domain" description="N-acetyltransferase" evidence="1">
    <location>
        <begin position="5"/>
        <end position="154"/>
    </location>
</feature>
<organism evidence="2 3">
    <name type="scientific">Dactylosporangium siamense</name>
    <dbReference type="NCBI Taxonomy" id="685454"/>
    <lineage>
        <taxon>Bacteria</taxon>
        <taxon>Bacillati</taxon>
        <taxon>Actinomycetota</taxon>
        <taxon>Actinomycetes</taxon>
        <taxon>Micromonosporales</taxon>
        <taxon>Micromonosporaceae</taxon>
        <taxon>Dactylosporangium</taxon>
    </lineage>
</organism>
<reference evidence="2" key="1">
    <citation type="submission" date="2021-01" db="EMBL/GenBank/DDBJ databases">
        <title>Whole genome shotgun sequence of Dactylosporangium siamense NBRC 106093.</title>
        <authorList>
            <person name="Komaki H."/>
            <person name="Tamura T."/>
        </authorList>
    </citation>
    <scope>NUCLEOTIDE SEQUENCE</scope>
    <source>
        <strain evidence="2">NBRC 106093</strain>
    </source>
</reference>
<dbReference type="AlphaFoldDB" id="A0A919U6R8"/>
<dbReference type="InterPro" id="IPR027455">
    <property type="entry name" value="Sper_AcTfrase_N"/>
</dbReference>
<dbReference type="RefSeq" id="WP_239135789.1">
    <property type="nucleotide sequence ID" value="NZ_BAAAVW010000006.1"/>
</dbReference>